<feature type="non-terminal residue" evidence="1">
    <location>
        <position position="30"/>
    </location>
</feature>
<comment type="caution">
    <text evidence="1">The sequence shown here is derived from an EMBL/GenBank/DDBJ whole genome shotgun (WGS) entry which is preliminary data.</text>
</comment>
<dbReference type="AlphaFoldDB" id="M8CLV6"/>
<dbReference type="EMBL" id="AMYG01000055">
    <property type="protein sequence ID" value="EMT38200.1"/>
    <property type="molecule type" value="Genomic_DNA"/>
</dbReference>
<gene>
    <name evidence="1" type="ORF">TthWC1_2279</name>
</gene>
<dbReference type="HOGENOM" id="CLU_221450_0_0_9"/>
<reference evidence="1 2" key="1">
    <citation type="journal article" date="2013" name="PLoS ONE">
        <title>Genomic Evaluation of Thermoanaerobacter spp. for the Construction of Designer Co-Cultures to Improve Lignocellulosic Biofuel Production.</title>
        <authorList>
            <person name="Verbeke T.J."/>
            <person name="Zhang X."/>
            <person name="Henrissat B."/>
            <person name="Spicer V."/>
            <person name="Rydzak T."/>
            <person name="Krokhin O.V."/>
            <person name="Fristensky B."/>
            <person name="Levin D.B."/>
            <person name="Sparling R."/>
        </authorList>
    </citation>
    <scope>NUCLEOTIDE SEQUENCE [LARGE SCALE GENOMIC DNA]</scope>
    <source>
        <strain evidence="1 2">WC1</strain>
    </source>
</reference>
<name>M8CLV6_THETY</name>
<keyword evidence="2" id="KW-1185">Reference proteome</keyword>
<dbReference type="Proteomes" id="UP000013242">
    <property type="component" value="Unassembled WGS sequence"/>
</dbReference>
<sequence length="30" mass="3365">MKASVSVLVKTKDMGKSEWLEWRRKGIGGS</sequence>
<evidence type="ECO:0000313" key="1">
    <source>
        <dbReference type="EMBL" id="EMT38200.1"/>
    </source>
</evidence>
<organism evidence="1 2">
    <name type="scientific">Thermoanaerobacter thermohydrosulfuricus WC1</name>
    <dbReference type="NCBI Taxonomy" id="1198630"/>
    <lineage>
        <taxon>Bacteria</taxon>
        <taxon>Bacillati</taxon>
        <taxon>Bacillota</taxon>
        <taxon>Clostridia</taxon>
        <taxon>Thermoanaerobacterales</taxon>
        <taxon>Thermoanaerobacteraceae</taxon>
        <taxon>Thermoanaerobacter</taxon>
    </lineage>
</organism>
<accession>M8CLV6</accession>
<protein>
    <submittedName>
        <fullName evidence="1">Uncharacterized protein</fullName>
    </submittedName>
</protein>
<proteinExistence type="predicted"/>
<evidence type="ECO:0000313" key="2">
    <source>
        <dbReference type="Proteomes" id="UP000013242"/>
    </source>
</evidence>